<dbReference type="Pfam" id="PF00083">
    <property type="entry name" value="Sugar_tr"/>
    <property type="match status" value="1"/>
</dbReference>
<reference evidence="8" key="1">
    <citation type="submission" date="2022-06" db="EMBL/GenBank/DDBJ databases">
        <title>Complete genome sequences of two strains of the flax pathogen Septoria linicola.</title>
        <authorList>
            <person name="Lapalu N."/>
            <person name="Simon A."/>
            <person name="Demenou B."/>
            <person name="Paumier D."/>
            <person name="Guillot M.-P."/>
            <person name="Gout L."/>
            <person name="Valade R."/>
        </authorList>
    </citation>
    <scope>NUCLEOTIDE SEQUENCE</scope>
    <source>
        <strain evidence="8">SE15195</strain>
    </source>
</reference>
<keyword evidence="8" id="KW-0762">Sugar transport</keyword>
<dbReference type="GO" id="GO:1904679">
    <property type="term" value="P:myo-inositol import across plasma membrane"/>
    <property type="evidence" value="ECO:0007669"/>
    <property type="project" value="TreeGrafter"/>
</dbReference>
<name>A0A9Q9EKU6_9PEZI</name>
<comment type="subcellular location">
    <subcellularLocation>
        <location evidence="1">Membrane</location>
        <topology evidence="1">Multi-pass membrane protein</topology>
    </subcellularLocation>
</comment>
<dbReference type="InterPro" id="IPR020846">
    <property type="entry name" value="MFS_dom"/>
</dbReference>
<keyword evidence="4 6" id="KW-1133">Transmembrane helix</keyword>
<feature type="domain" description="Major facilitator superfamily (MFS) profile" evidence="7">
    <location>
        <begin position="1"/>
        <end position="127"/>
    </location>
</feature>
<feature type="transmembrane region" description="Helical" evidence="6">
    <location>
        <begin position="46"/>
        <end position="70"/>
    </location>
</feature>
<dbReference type="PANTHER" id="PTHR48020:SF22">
    <property type="entry name" value="MAJOR FACILITATOR SUPERFAMILY (MFS) PROFILE DOMAIN-CONTAINING PROTEIN-RELATED"/>
    <property type="match status" value="1"/>
</dbReference>
<dbReference type="AlphaFoldDB" id="A0A9Q9EKU6"/>
<dbReference type="PANTHER" id="PTHR48020">
    <property type="entry name" value="PROTON MYO-INOSITOL COTRANSPORTER"/>
    <property type="match status" value="1"/>
</dbReference>
<dbReference type="PROSITE" id="PS50850">
    <property type="entry name" value="MFS"/>
    <property type="match status" value="1"/>
</dbReference>
<dbReference type="SUPFAM" id="SSF103473">
    <property type="entry name" value="MFS general substrate transporter"/>
    <property type="match status" value="1"/>
</dbReference>
<evidence type="ECO:0000256" key="4">
    <source>
        <dbReference type="ARBA" id="ARBA00022989"/>
    </source>
</evidence>
<keyword evidence="2" id="KW-0813">Transport</keyword>
<organism evidence="8 9">
    <name type="scientific">Septoria linicola</name>
    <dbReference type="NCBI Taxonomy" id="215465"/>
    <lineage>
        <taxon>Eukaryota</taxon>
        <taxon>Fungi</taxon>
        <taxon>Dikarya</taxon>
        <taxon>Ascomycota</taxon>
        <taxon>Pezizomycotina</taxon>
        <taxon>Dothideomycetes</taxon>
        <taxon>Dothideomycetidae</taxon>
        <taxon>Mycosphaerellales</taxon>
        <taxon>Mycosphaerellaceae</taxon>
        <taxon>Septoria</taxon>
    </lineage>
</organism>
<dbReference type="EMBL" id="CP099422">
    <property type="protein sequence ID" value="USW53672.1"/>
    <property type="molecule type" value="Genomic_DNA"/>
</dbReference>
<keyword evidence="3 6" id="KW-0812">Transmembrane</keyword>
<proteinExistence type="predicted"/>
<sequence length="127" mass="13791">MYYSSTLFDLVGFSNPVAVGLVVAGTNFAMTWINMMLVDPVGRRRILVTTVWGMSAGLLAVAVAFSFIPVNTATLELEVDGVSAPAIVVLVFIIWFVVFYGVSVGNTAWMSTDFFPMEVRALWVPCG</sequence>
<evidence type="ECO:0000256" key="6">
    <source>
        <dbReference type="SAM" id="Phobius"/>
    </source>
</evidence>
<protein>
    <submittedName>
        <fullName evidence="8">Major facilitator, sugar transporter, major facilitator superfamily</fullName>
    </submittedName>
</protein>
<evidence type="ECO:0000313" key="9">
    <source>
        <dbReference type="Proteomes" id="UP001056384"/>
    </source>
</evidence>
<gene>
    <name evidence="8" type="ORF">Slin15195_G069910</name>
</gene>
<keyword evidence="5 6" id="KW-0472">Membrane</keyword>
<dbReference type="GO" id="GO:0016020">
    <property type="term" value="C:membrane"/>
    <property type="evidence" value="ECO:0007669"/>
    <property type="project" value="UniProtKB-SubCell"/>
</dbReference>
<evidence type="ECO:0000313" key="8">
    <source>
        <dbReference type="EMBL" id="USW53672.1"/>
    </source>
</evidence>
<dbReference type="Gene3D" id="1.20.1250.20">
    <property type="entry name" value="MFS general substrate transporter like domains"/>
    <property type="match status" value="1"/>
</dbReference>
<evidence type="ECO:0000256" key="5">
    <source>
        <dbReference type="ARBA" id="ARBA00023136"/>
    </source>
</evidence>
<dbReference type="Proteomes" id="UP001056384">
    <property type="component" value="Chromosome 5"/>
</dbReference>
<feature type="transmembrane region" description="Helical" evidence="6">
    <location>
        <begin position="12"/>
        <end position="34"/>
    </location>
</feature>
<feature type="transmembrane region" description="Helical" evidence="6">
    <location>
        <begin position="82"/>
        <end position="102"/>
    </location>
</feature>
<accession>A0A9Q9EKU6</accession>
<dbReference type="InterPro" id="IPR050814">
    <property type="entry name" value="Myo-inositol_Transporter"/>
</dbReference>
<evidence type="ECO:0000256" key="2">
    <source>
        <dbReference type="ARBA" id="ARBA00022448"/>
    </source>
</evidence>
<evidence type="ECO:0000256" key="3">
    <source>
        <dbReference type="ARBA" id="ARBA00022692"/>
    </source>
</evidence>
<dbReference type="InterPro" id="IPR036259">
    <property type="entry name" value="MFS_trans_sf"/>
</dbReference>
<keyword evidence="9" id="KW-1185">Reference proteome</keyword>
<dbReference type="GO" id="GO:0005366">
    <property type="term" value="F:myo-inositol:proton symporter activity"/>
    <property type="evidence" value="ECO:0007669"/>
    <property type="project" value="TreeGrafter"/>
</dbReference>
<evidence type="ECO:0000259" key="7">
    <source>
        <dbReference type="PROSITE" id="PS50850"/>
    </source>
</evidence>
<dbReference type="InterPro" id="IPR005828">
    <property type="entry name" value="MFS_sugar_transport-like"/>
</dbReference>
<evidence type="ECO:0000256" key="1">
    <source>
        <dbReference type="ARBA" id="ARBA00004141"/>
    </source>
</evidence>